<evidence type="ECO:0000259" key="6">
    <source>
        <dbReference type="Pfam" id="PF01416"/>
    </source>
</evidence>
<dbReference type="PANTHER" id="PTHR11142:SF22">
    <property type="entry name" value="TRNA PSEUDOURIDINE SYNTHASE A 2"/>
    <property type="match status" value="1"/>
</dbReference>
<dbReference type="Proteomes" id="UP001597233">
    <property type="component" value="Unassembled WGS sequence"/>
</dbReference>
<keyword evidence="8" id="KW-1185">Reference proteome</keyword>
<comment type="function">
    <text evidence="4">Formation of pseudouridine at positions 38, 39 and 40 in the anticodon stem and loop of transfer RNAs.</text>
</comment>
<dbReference type="HAMAP" id="MF_00171">
    <property type="entry name" value="TruA"/>
    <property type="match status" value="1"/>
</dbReference>
<feature type="active site" description="Nucleophile" evidence="4">
    <location>
        <position position="53"/>
    </location>
</feature>
<dbReference type="PANTHER" id="PTHR11142">
    <property type="entry name" value="PSEUDOURIDYLATE SYNTHASE"/>
    <property type="match status" value="1"/>
</dbReference>
<dbReference type="Pfam" id="PF01416">
    <property type="entry name" value="PseudoU_synth_1"/>
    <property type="match status" value="2"/>
</dbReference>
<dbReference type="InterPro" id="IPR020103">
    <property type="entry name" value="PsdUridine_synth_cat_dom_sf"/>
</dbReference>
<evidence type="ECO:0000256" key="2">
    <source>
        <dbReference type="ARBA" id="ARBA00022694"/>
    </source>
</evidence>
<feature type="domain" description="Pseudouridine synthase I TruA alpha/beta" evidence="6">
    <location>
        <begin position="8"/>
        <end position="104"/>
    </location>
</feature>
<organism evidence="7 8">
    <name type="scientific">Paenibacillus wenxiniae</name>
    <dbReference type="NCBI Taxonomy" id="1636843"/>
    <lineage>
        <taxon>Bacteria</taxon>
        <taxon>Bacillati</taxon>
        <taxon>Bacillota</taxon>
        <taxon>Bacilli</taxon>
        <taxon>Bacillales</taxon>
        <taxon>Paenibacillaceae</taxon>
        <taxon>Paenibacillus</taxon>
    </lineage>
</organism>
<evidence type="ECO:0000256" key="4">
    <source>
        <dbReference type="HAMAP-Rule" id="MF_00171"/>
    </source>
</evidence>
<evidence type="ECO:0000256" key="1">
    <source>
        <dbReference type="ARBA" id="ARBA00009375"/>
    </source>
</evidence>
<dbReference type="RefSeq" id="WP_347322941.1">
    <property type="nucleotide sequence ID" value="NZ_JBCGUH010000001.1"/>
</dbReference>
<comment type="caution">
    <text evidence="7">The sequence shown here is derived from an EMBL/GenBank/DDBJ whole genome shotgun (WGS) entry which is preliminary data.</text>
</comment>
<dbReference type="GO" id="GO:0160147">
    <property type="term" value="F:tRNA pseudouridine(38-40) synthase activity"/>
    <property type="evidence" value="ECO:0007669"/>
    <property type="project" value="UniProtKB-EC"/>
</dbReference>
<dbReference type="CDD" id="cd02570">
    <property type="entry name" value="PseudoU_synth_EcTruA"/>
    <property type="match status" value="1"/>
</dbReference>
<comment type="caution">
    <text evidence="4">Lacks conserved residue(s) required for the propagation of feature annotation.</text>
</comment>
<evidence type="ECO:0000313" key="7">
    <source>
        <dbReference type="EMBL" id="MFD1888211.1"/>
    </source>
</evidence>
<name>A0ABW4RPN9_9BACL</name>
<dbReference type="Gene3D" id="3.30.70.580">
    <property type="entry name" value="Pseudouridine synthase I, catalytic domain, N-terminal subdomain"/>
    <property type="match status" value="1"/>
</dbReference>
<accession>A0ABW4RPN9</accession>
<comment type="catalytic activity">
    <reaction evidence="4 5">
        <text>uridine(38/39/40) in tRNA = pseudouridine(38/39/40) in tRNA</text>
        <dbReference type="Rhea" id="RHEA:22376"/>
        <dbReference type="Rhea" id="RHEA-COMP:10085"/>
        <dbReference type="Rhea" id="RHEA-COMP:10087"/>
        <dbReference type="ChEBI" id="CHEBI:65314"/>
        <dbReference type="ChEBI" id="CHEBI:65315"/>
        <dbReference type="EC" id="5.4.99.12"/>
    </reaction>
</comment>
<feature type="binding site" evidence="4">
    <location>
        <position position="111"/>
    </location>
    <ligand>
        <name>substrate</name>
    </ligand>
</feature>
<keyword evidence="3 4" id="KW-0413">Isomerase</keyword>
<keyword evidence="2 4" id="KW-0819">tRNA processing</keyword>
<feature type="domain" description="Pseudouridine synthase I TruA alpha/beta" evidence="6">
    <location>
        <begin position="144"/>
        <end position="245"/>
    </location>
</feature>
<dbReference type="EC" id="5.4.99.12" evidence="4"/>
<dbReference type="InterPro" id="IPR020097">
    <property type="entry name" value="PsdUridine_synth_TruA_a/b_dom"/>
</dbReference>
<comment type="subunit">
    <text evidence="4">Homodimer.</text>
</comment>
<protein>
    <recommendedName>
        <fullName evidence="4">tRNA pseudouridine synthase A</fullName>
        <ecNumber evidence="4">5.4.99.12</ecNumber>
    </recommendedName>
    <alternativeName>
        <fullName evidence="4">tRNA pseudouridine(38-40) synthase</fullName>
    </alternativeName>
    <alternativeName>
        <fullName evidence="4">tRNA pseudouridylate synthase I</fullName>
    </alternativeName>
    <alternativeName>
        <fullName evidence="4">tRNA-uridine isomerase I</fullName>
    </alternativeName>
</protein>
<sequence>MNNYKLTIQYDGNRYKGWQRLGDSDSTIQGKIEKAISVLTGEQIEIIGSSRTDAGVHALQQVANFKTSQELSTERIMSFLNHYLPPDLSVIEVEQVDERFHARFHATDKTYLYKIWNREYSQPFLRKYSMHVVKPLDMEKMKQAAAHFIGEHDFTAYANAKSKKKDSVRTIHQLELREQDGIIELRVTGNGFLYNMVRKMVGTLIAVGLGDKQPHDVPGLILGKDRSQTGGMADAEGLYLESIRFKNEMG</sequence>
<evidence type="ECO:0000256" key="3">
    <source>
        <dbReference type="ARBA" id="ARBA00023235"/>
    </source>
</evidence>
<proteinExistence type="inferred from homology"/>
<evidence type="ECO:0000256" key="5">
    <source>
        <dbReference type="RuleBase" id="RU003792"/>
    </source>
</evidence>
<gene>
    <name evidence="4 7" type="primary">truA</name>
    <name evidence="7" type="ORF">ACFSC9_22255</name>
</gene>
<dbReference type="InterPro" id="IPR020094">
    <property type="entry name" value="TruA/RsuA/RluB/E/F_N"/>
</dbReference>
<evidence type="ECO:0000313" key="8">
    <source>
        <dbReference type="Proteomes" id="UP001597233"/>
    </source>
</evidence>
<dbReference type="EMBL" id="JBHUEH010000032">
    <property type="protein sequence ID" value="MFD1888211.1"/>
    <property type="molecule type" value="Genomic_DNA"/>
</dbReference>
<comment type="similarity">
    <text evidence="1 4 5">Belongs to the tRNA pseudouridine synthase TruA family.</text>
</comment>
<dbReference type="Gene3D" id="3.30.70.660">
    <property type="entry name" value="Pseudouridine synthase I, catalytic domain, C-terminal subdomain"/>
    <property type="match status" value="1"/>
</dbReference>
<dbReference type="SUPFAM" id="SSF55120">
    <property type="entry name" value="Pseudouridine synthase"/>
    <property type="match status" value="1"/>
</dbReference>
<dbReference type="InterPro" id="IPR020095">
    <property type="entry name" value="PsdUridine_synth_TruA_C"/>
</dbReference>
<dbReference type="NCBIfam" id="TIGR00071">
    <property type="entry name" value="hisT_truA"/>
    <property type="match status" value="1"/>
</dbReference>
<dbReference type="PIRSF" id="PIRSF001430">
    <property type="entry name" value="tRNA_psdUrid_synth"/>
    <property type="match status" value="1"/>
</dbReference>
<reference evidence="8" key="1">
    <citation type="journal article" date="2019" name="Int. J. Syst. Evol. Microbiol.">
        <title>The Global Catalogue of Microorganisms (GCM) 10K type strain sequencing project: providing services to taxonomists for standard genome sequencing and annotation.</title>
        <authorList>
            <consortium name="The Broad Institute Genomics Platform"/>
            <consortium name="The Broad Institute Genome Sequencing Center for Infectious Disease"/>
            <person name="Wu L."/>
            <person name="Ma J."/>
        </authorList>
    </citation>
    <scope>NUCLEOTIDE SEQUENCE [LARGE SCALE GENOMIC DNA]</scope>
    <source>
        <strain evidence="8">CCUG 54950</strain>
    </source>
</reference>
<dbReference type="InterPro" id="IPR001406">
    <property type="entry name" value="PsdUridine_synth_TruA"/>
</dbReference>